<dbReference type="STRING" id="555500.I215_12513"/>
<evidence type="ECO:0000313" key="1">
    <source>
        <dbReference type="EMBL" id="EKF54453.1"/>
    </source>
</evidence>
<sequence length="83" mass="9674">MKDQKLTLSLKHEVLEKAKKYASDKKISLSRIIEFYLQSLTSENEKDEFQISPFVKSISTGTSVSNDLDYKKEYSDCLIEKYK</sequence>
<dbReference type="RefSeq" id="WP_008992341.1">
    <property type="nucleotide sequence ID" value="NZ_AMSG01000021.1"/>
</dbReference>
<evidence type="ECO:0000313" key="2">
    <source>
        <dbReference type="Proteomes" id="UP000007364"/>
    </source>
</evidence>
<dbReference type="Proteomes" id="UP000007364">
    <property type="component" value="Unassembled WGS sequence"/>
</dbReference>
<dbReference type="InterPro" id="IPR045944">
    <property type="entry name" value="DUF6364"/>
</dbReference>
<reference evidence="1 2" key="1">
    <citation type="journal article" date="2012" name="J. Bacteriol.">
        <title>Genome Sequence of Galbibacter marinum Type Strain ck-I2-15.</title>
        <authorList>
            <person name="Lai Q."/>
            <person name="Li C."/>
            <person name="Shao Z."/>
        </authorList>
    </citation>
    <scope>NUCLEOTIDE SEQUENCE [LARGE SCALE GENOMIC DNA]</scope>
    <source>
        <strain evidence="2">ck-I2-15</strain>
    </source>
</reference>
<gene>
    <name evidence="1" type="ORF">I215_12513</name>
</gene>
<proteinExistence type="predicted"/>
<dbReference type="Pfam" id="PF19891">
    <property type="entry name" value="DUF6364"/>
    <property type="match status" value="1"/>
</dbReference>
<accession>K2P078</accession>
<dbReference type="PATRIC" id="fig|555500.3.peg.2578"/>
<dbReference type="EMBL" id="AMSG01000021">
    <property type="protein sequence ID" value="EKF54453.1"/>
    <property type="molecule type" value="Genomic_DNA"/>
</dbReference>
<protein>
    <recommendedName>
        <fullName evidence="3">Antitoxin</fullName>
    </recommendedName>
</protein>
<dbReference type="OrthoDB" id="6198066at2"/>
<name>K2P078_9FLAO</name>
<comment type="caution">
    <text evidence="1">The sequence shown here is derived from an EMBL/GenBank/DDBJ whole genome shotgun (WGS) entry which is preliminary data.</text>
</comment>
<evidence type="ECO:0008006" key="3">
    <source>
        <dbReference type="Google" id="ProtNLM"/>
    </source>
</evidence>
<dbReference type="eggNOG" id="ENOG5032RVK">
    <property type="taxonomic scope" value="Bacteria"/>
</dbReference>
<dbReference type="AlphaFoldDB" id="K2P078"/>
<organism evidence="1 2">
    <name type="scientific">Galbibacter marinus</name>
    <dbReference type="NCBI Taxonomy" id="555500"/>
    <lineage>
        <taxon>Bacteria</taxon>
        <taxon>Pseudomonadati</taxon>
        <taxon>Bacteroidota</taxon>
        <taxon>Flavobacteriia</taxon>
        <taxon>Flavobacteriales</taxon>
        <taxon>Flavobacteriaceae</taxon>
        <taxon>Galbibacter</taxon>
    </lineage>
</organism>
<keyword evidence="2" id="KW-1185">Reference proteome</keyword>